<feature type="compositionally biased region" description="Basic and acidic residues" evidence="1">
    <location>
        <begin position="1"/>
        <end position="34"/>
    </location>
</feature>
<accession>A0AAV7ISI3</accession>
<feature type="region of interest" description="Disordered" evidence="1">
    <location>
        <begin position="1"/>
        <end position="57"/>
    </location>
</feature>
<dbReference type="Proteomes" id="UP000826195">
    <property type="component" value="Unassembled WGS sequence"/>
</dbReference>
<reference evidence="2 3" key="1">
    <citation type="journal article" date="2021" name="J. Hered.">
        <title>A chromosome-level genome assembly of the parasitoid wasp, Cotesia glomerata (Hymenoptera: Braconidae).</title>
        <authorList>
            <person name="Pinto B.J."/>
            <person name="Weis J.J."/>
            <person name="Gamble T."/>
            <person name="Ode P.J."/>
            <person name="Paul R."/>
            <person name="Zaspel J.M."/>
        </authorList>
    </citation>
    <scope>NUCLEOTIDE SEQUENCE [LARGE SCALE GENOMIC DNA]</scope>
    <source>
        <strain evidence="2">CgM1</strain>
    </source>
</reference>
<sequence>MAPEKNERTYTAHNKDLKPCHEGSEQVKDHREPPVIEPIETTEEPDENARVTRSRTKRGLAKLVVESFKTFCFDDFVDDGAVEDQRIPRRSSTPRGSSEERPSRLHHYHNRKSRRSTS</sequence>
<name>A0AAV7ISI3_COTGL</name>
<feature type="compositionally biased region" description="Basic residues" evidence="1">
    <location>
        <begin position="104"/>
        <end position="118"/>
    </location>
</feature>
<proteinExistence type="predicted"/>
<evidence type="ECO:0000313" key="2">
    <source>
        <dbReference type="EMBL" id="KAH0567769.1"/>
    </source>
</evidence>
<dbReference type="EMBL" id="JAHXZJ010000001">
    <property type="protein sequence ID" value="KAH0567769.1"/>
    <property type="molecule type" value="Genomic_DNA"/>
</dbReference>
<protein>
    <submittedName>
        <fullName evidence="2">Uncharacterized protein</fullName>
    </submittedName>
</protein>
<keyword evidence="3" id="KW-1185">Reference proteome</keyword>
<evidence type="ECO:0000256" key="1">
    <source>
        <dbReference type="SAM" id="MobiDB-lite"/>
    </source>
</evidence>
<organism evidence="2 3">
    <name type="scientific">Cotesia glomerata</name>
    <name type="common">Lepidopteran parasitic wasp</name>
    <name type="synonym">Apanteles glomeratus</name>
    <dbReference type="NCBI Taxonomy" id="32391"/>
    <lineage>
        <taxon>Eukaryota</taxon>
        <taxon>Metazoa</taxon>
        <taxon>Ecdysozoa</taxon>
        <taxon>Arthropoda</taxon>
        <taxon>Hexapoda</taxon>
        <taxon>Insecta</taxon>
        <taxon>Pterygota</taxon>
        <taxon>Neoptera</taxon>
        <taxon>Endopterygota</taxon>
        <taxon>Hymenoptera</taxon>
        <taxon>Apocrita</taxon>
        <taxon>Ichneumonoidea</taxon>
        <taxon>Braconidae</taxon>
        <taxon>Microgastrinae</taxon>
        <taxon>Cotesia</taxon>
    </lineage>
</organism>
<evidence type="ECO:0000313" key="3">
    <source>
        <dbReference type="Proteomes" id="UP000826195"/>
    </source>
</evidence>
<comment type="caution">
    <text evidence="2">The sequence shown here is derived from an EMBL/GenBank/DDBJ whole genome shotgun (WGS) entry which is preliminary data.</text>
</comment>
<feature type="region of interest" description="Disordered" evidence="1">
    <location>
        <begin position="82"/>
        <end position="118"/>
    </location>
</feature>
<dbReference type="AlphaFoldDB" id="A0AAV7ISI3"/>
<gene>
    <name evidence="2" type="ORF">KQX54_013528</name>
</gene>